<organism evidence="1 2">
    <name type="scientific">Elysia crispata</name>
    <name type="common">lettuce slug</name>
    <dbReference type="NCBI Taxonomy" id="231223"/>
    <lineage>
        <taxon>Eukaryota</taxon>
        <taxon>Metazoa</taxon>
        <taxon>Spiralia</taxon>
        <taxon>Lophotrochozoa</taxon>
        <taxon>Mollusca</taxon>
        <taxon>Gastropoda</taxon>
        <taxon>Heterobranchia</taxon>
        <taxon>Euthyneura</taxon>
        <taxon>Panpulmonata</taxon>
        <taxon>Sacoglossa</taxon>
        <taxon>Placobranchoidea</taxon>
        <taxon>Plakobranchidae</taxon>
        <taxon>Elysia</taxon>
    </lineage>
</organism>
<proteinExistence type="predicted"/>
<keyword evidence="2" id="KW-1185">Reference proteome</keyword>
<gene>
    <name evidence="1" type="ORF">RRG08_017457</name>
</gene>
<dbReference type="AlphaFoldDB" id="A0AAE0YIT7"/>
<reference evidence="1" key="1">
    <citation type="journal article" date="2023" name="G3 (Bethesda)">
        <title>A reference genome for the long-term kleptoplast-retaining sea slug Elysia crispata morphotype clarki.</title>
        <authorList>
            <person name="Eastman K.E."/>
            <person name="Pendleton A.L."/>
            <person name="Shaikh M.A."/>
            <person name="Suttiyut T."/>
            <person name="Ogas R."/>
            <person name="Tomko P."/>
            <person name="Gavelis G."/>
            <person name="Widhalm J.R."/>
            <person name="Wisecaver J.H."/>
        </authorList>
    </citation>
    <scope>NUCLEOTIDE SEQUENCE</scope>
    <source>
        <strain evidence="1">ECLA1</strain>
    </source>
</reference>
<protein>
    <submittedName>
        <fullName evidence="1">Uncharacterized protein</fullName>
    </submittedName>
</protein>
<comment type="caution">
    <text evidence="1">The sequence shown here is derived from an EMBL/GenBank/DDBJ whole genome shotgun (WGS) entry which is preliminary data.</text>
</comment>
<name>A0AAE0YIT7_9GAST</name>
<dbReference type="EMBL" id="JAWDGP010006142">
    <property type="protein sequence ID" value="KAK3746449.1"/>
    <property type="molecule type" value="Genomic_DNA"/>
</dbReference>
<accession>A0AAE0YIT7</accession>
<evidence type="ECO:0000313" key="1">
    <source>
        <dbReference type="EMBL" id="KAK3746449.1"/>
    </source>
</evidence>
<evidence type="ECO:0000313" key="2">
    <source>
        <dbReference type="Proteomes" id="UP001283361"/>
    </source>
</evidence>
<dbReference type="Proteomes" id="UP001283361">
    <property type="component" value="Unassembled WGS sequence"/>
</dbReference>
<sequence>MEAKASGWEHIITQCEQSPDLARPSGCTILSMKLIPWFGRSLAILVIKELALIYHLDLDSRRAVGFDIGSNELWLHAQVVYLNDE</sequence>